<organism evidence="1 2">
    <name type="scientific">Luteimonas composti</name>
    <dbReference type="NCBI Taxonomy" id="398257"/>
    <lineage>
        <taxon>Bacteria</taxon>
        <taxon>Pseudomonadati</taxon>
        <taxon>Pseudomonadota</taxon>
        <taxon>Gammaproteobacteria</taxon>
        <taxon>Lysobacterales</taxon>
        <taxon>Lysobacteraceae</taxon>
        <taxon>Luteimonas</taxon>
    </lineage>
</organism>
<reference evidence="1" key="1">
    <citation type="journal article" date="2007" name="Int. J. Syst. Evol. Microbiol.">
        <title>Luteimonas composti sp. nov., a moderately thermophilic bacterium isolated from food waste.</title>
        <authorList>
            <person name="Young C.C."/>
            <person name="Kampfer P."/>
            <person name="Chen W.M."/>
            <person name="Yen W.S."/>
            <person name="Arun A.B."/>
            <person name="Lai W.A."/>
            <person name="Shen F.T."/>
            <person name="Rekha P.D."/>
            <person name="Lin K.Y."/>
            <person name="Chou J.H."/>
        </authorList>
    </citation>
    <scope>NUCLEOTIDE SEQUENCE</scope>
    <source>
        <strain evidence="1">CC-YY355</strain>
    </source>
</reference>
<protein>
    <submittedName>
        <fullName evidence="1">Biliverdin-producing heme oxygenase</fullName>
    </submittedName>
</protein>
<keyword evidence="2" id="KW-1185">Reference proteome</keyword>
<dbReference type="RefSeq" id="WP_280941342.1">
    <property type="nucleotide sequence ID" value="NZ_JARYGX010000009.1"/>
</dbReference>
<sequence length="200" mass="21329">MIPTPLPIPAAPGPGPAHARLRAATAELHAGIDGLFGNGLDSPGHYRRYVLGMHRFTVDFEIATDALPQQSAWLANDLTWLALDPLAAQGVQHTAADAATRLGWRYVMAGSSMGARGLLRDARRLGHGEGRGATFLSRHAASDDWARLRASLQDFDADDAPRMASAEAGARAAFALVRTCFERSFDRIPSTAETASADDP</sequence>
<accession>A0ABT6MNL3</accession>
<dbReference type="EMBL" id="JARYGX010000009">
    <property type="protein sequence ID" value="MDH7452138.1"/>
    <property type="molecule type" value="Genomic_DNA"/>
</dbReference>
<comment type="caution">
    <text evidence="1">The sequence shown here is derived from an EMBL/GenBank/DDBJ whole genome shotgun (WGS) entry which is preliminary data.</text>
</comment>
<dbReference type="Gene3D" id="1.20.910.10">
    <property type="entry name" value="Heme oxygenase-like"/>
    <property type="match status" value="1"/>
</dbReference>
<reference evidence="1" key="2">
    <citation type="submission" date="2023-04" db="EMBL/GenBank/DDBJ databases">
        <authorList>
            <person name="Sun J.-Q."/>
        </authorList>
    </citation>
    <scope>NUCLEOTIDE SEQUENCE</scope>
    <source>
        <strain evidence="1">CC-YY355</strain>
    </source>
</reference>
<dbReference type="InterPro" id="IPR016084">
    <property type="entry name" value="Haem_Oase-like_multi-hlx"/>
</dbReference>
<gene>
    <name evidence="1" type="ORF">QF205_03455</name>
</gene>
<dbReference type="CDD" id="cd19166">
    <property type="entry name" value="HemeO-bac"/>
    <property type="match status" value="1"/>
</dbReference>
<evidence type="ECO:0000313" key="2">
    <source>
        <dbReference type="Proteomes" id="UP001160550"/>
    </source>
</evidence>
<dbReference type="Proteomes" id="UP001160550">
    <property type="component" value="Unassembled WGS sequence"/>
</dbReference>
<name>A0ABT6MNL3_9GAMM</name>
<evidence type="ECO:0000313" key="1">
    <source>
        <dbReference type="EMBL" id="MDH7452138.1"/>
    </source>
</evidence>
<proteinExistence type="predicted"/>
<dbReference type="SUPFAM" id="SSF48613">
    <property type="entry name" value="Heme oxygenase-like"/>
    <property type="match status" value="1"/>
</dbReference>